<feature type="domain" description="Plasmid pRiA4b Orf3-like" evidence="1">
    <location>
        <begin position="6"/>
        <end position="162"/>
    </location>
</feature>
<dbReference type="AlphaFoldDB" id="A0AAW8CJF7"/>
<keyword evidence="3" id="KW-1185">Reference proteome</keyword>
<proteinExistence type="predicted"/>
<dbReference type="EMBL" id="JASAXT010000046">
    <property type="protein sequence ID" value="MDP8149526.1"/>
    <property type="molecule type" value="Genomic_DNA"/>
</dbReference>
<name>A0AAW8CJF7_9PAST</name>
<protein>
    <submittedName>
        <fullName evidence="2">Plasmid pRiA4b ORF-3 family protein</fullName>
    </submittedName>
</protein>
<dbReference type="Proteomes" id="UP001226020">
    <property type="component" value="Unassembled WGS sequence"/>
</dbReference>
<dbReference type="PANTHER" id="PTHR41878:SF1">
    <property type="entry name" value="TNPR PROTEIN"/>
    <property type="match status" value="1"/>
</dbReference>
<accession>A0AAW8CJF7</accession>
<feature type="non-terminal residue" evidence="2">
    <location>
        <position position="163"/>
    </location>
</feature>
<gene>
    <name evidence="2" type="ORF">QJU57_10655</name>
</gene>
<evidence type="ECO:0000313" key="3">
    <source>
        <dbReference type="Proteomes" id="UP001226020"/>
    </source>
</evidence>
<sequence length="163" mass="19094">MKQKIILQFKIELLDSSPTIWRRIQVPENYSFWDLHIAIQDSMGWLDYHLHQFMIKQPHKRKYTVIGIPFDENDTLAGWDIKISDYFRELGINASYEYDFGDGWEHKITLEGKFLAEKGIKYPICTKGERACPPEDCGGPMGYDELLDILSDKKHPSYDDMIS</sequence>
<dbReference type="SUPFAM" id="SSF159941">
    <property type="entry name" value="MM3350-like"/>
    <property type="match status" value="1"/>
</dbReference>
<reference evidence="2 3" key="1">
    <citation type="journal article" date="2023" name="Front. Microbiol.">
        <title>Phylogeography and host specificity of Pasteurellaceae pathogenic to sea-farmed fish in the north-east Atlantic.</title>
        <authorList>
            <person name="Gulla S."/>
            <person name="Colquhoun D.J."/>
            <person name="Olsen A.B."/>
            <person name="Spilsberg B."/>
            <person name="Lagesen K."/>
            <person name="Aakesson C.P."/>
            <person name="Strom S."/>
            <person name="Manji F."/>
            <person name="Birkbeck T.H."/>
            <person name="Nilsen H.K."/>
        </authorList>
    </citation>
    <scope>NUCLEOTIDE SEQUENCE [LARGE SCALE GENOMIC DNA]</scope>
    <source>
        <strain evidence="2 3">NVIB3131</strain>
    </source>
</reference>
<comment type="caution">
    <text evidence="2">The sequence shown here is derived from an EMBL/GenBank/DDBJ whole genome shotgun (WGS) entry which is preliminary data.</text>
</comment>
<dbReference type="PANTHER" id="PTHR41878">
    <property type="entry name" value="LEXA REPRESSOR-RELATED"/>
    <property type="match status" value="1"/>
</dbReference>
<dbReference type="RefSeq" id="WP_306352472.1">
    <property type="nucleotide sequence ID" value="NZ_JASAWV010000058.1"/>
</dbReference>
<dbReference type="InterPro" id="IPR024047">
    <property type="entry name" value="MM3350-like_sf"/>
</dbReference>
<dbReference type="Gene3D" id="3.10.290.30">
    <property type="entry name" value="MM3350-like"/>
    <property type="match status" value="1"/>
</dbReference>
<evidence type="ECO:0000313" key="2">
    <source>
        <dbReference type="EMBL" id="MDP8149526.1"/>
    </source>
</evidence>
<dbReference type="InterPro" id="IPR012912">
    <property type="entry name" value="Plasmid_pRiA4b_Orf3-like"/>
</dbReference>
<dbReference type="Pfam" id="PF07929">
    <property type="entry name" value="PRiA4_ORF3"/>
    <property type="match status" value="1"/>
</dbReference>
<evidence type="ECO:0000259" key="1">
    <source>
        <dbReference type="Pfam" id="PF07929"/>
    </source>
</evidence>
<organism evidence="2 3">
    <name type="scientific">Phocoenobacter atlanticus subsp. atlanticus</name>
    <dbReference type="NCBI Taxonomy" id="3061285"/>
    <lineage>
        <taxon>Bacteria</taxon>
        <taxon>Pseudomonadati</taxon>
        <taxon>Pseudomonadota</taxon>
        <taxon>Gammaproteobacteria</taxon>
        <taxon>Pasteurellales</taxon>
        <taxon>Pasteurellaceae</taxon>
        <taxon>Phocoenobacter</taxon>
        <taxon>Phocoenobacter atlanticus</taxon>
    </lineage>
</organism>